<sequence>MEFIENHQPYPGKLRIVLQLPGQHTLGHHFEAGCGRHFALQPHPVAHGPAELVAMVGRQLGRDRISRNPARFEHPYPAPLKPRRIQQRQRQHCAFARPGRRG</sequence>
<dbReference type="AntiFam" id="ANF00118">
    <property type="entry name" value="Shadow ORF (opposite ucp12)"/>
</dbReference>
<proteinExistence type="predicted"/>
<dbReference type="EMBL" id="VSSQ01020506">
    <property type="protein sequence ID" value="MPM65420.1"/>
    <property type="molecule type" value="Genomic_DNA"/>
</dbReference>
<gene>
    <name evidence="2" type="ORF">SDC9_112316</name>
</gene>
<feature type="region of interest" description="Disordered" evidence="1">
    <location>
        <begin position="66"/>
        <end position="102"/>
    </location>
</feature>
<protein>
    <submittedName>
        <fullName evidence="2">Uncharacterized protein</fullName>
    </submittedName>
</protein>
<name>A0A645BIX5_9ZZZZ</name>
<reference evidence="2" key="1">
    <citation type="submission" date="2019-08" db="EMBL/GenBank/DDBJ databases">
        <authorList>
            <person name="Kucharzyk K."/>
            <person name="Murdoch R.W."/>
            <person name="Higgins S."/>
            <person name="Loffler F."/>
        </authorList>
    </citation>
    <scope>NUCLEOTIDE SEQUENCE</scope>
</reference>
<comment type="caution">
    <text evidence="2">The sequence shown here is derived from an EMBL/GenBank/DDBJ whole genome shotgun (WGS) entry which is preliminary data.</text>
</comment>
<evidence type="ECO:0000313" key="2">
    <source>
        <dbReference type="EMBL" id="MPM65420.1"/>
    </source>
</evidence>
<feature type="compositionally biased region" description="Basic residues" evidence="1">
    <location>
        <begin position="81"/>
        <end position="91"/>
    </location>
</feature>
<accession>A0A645BIX5</accession>
<dbReference type="AlphaFoldDB" id="A0A645BIX5"/>
<evidence type="ECO:0000256" key="1">
    <source>
        <dbReference type="SAM" id="MobiDB-lite"/>
    </source>
</evidence>
<organism evidence="2">
    <name type="scientific">bioreactor metagenome</name>
    <dbReference type="NCBI Taxonomy" id="1076179"/>
    <lineage>
        <taxon>unclassified sequences</taxon>
        <taxon>metagenomes</taxon>
        <taxon>ecological metagenomes</taxon>
    </lineage>
</organism>